<feature type="transmembrane region" description="Helical" evidence="1">
    <location>
        <begin position="34"/>
        <end position="54"/>
    </location>
</feature>
<keyword evidence="1" id="KW-0812">Transmembrane</keyword>
<dbReference type="RefSeq" id="WP_310765959.1">
    <property type="nucleotide sequence ID" value="NZ_CP134050.1"/>
</dbReference>
<evidence type="ECO:0000313" key="3">
    <source>
        <dbReference type="Proteomes" id="UP001256827"/>
    </source>
</evidence>
<organism evidence="2 3">
    <name type="scientific">Brevibacillus brevis</name>
    <name type="common">Bacillus brevis</name>
    <dbReference type="NCBI Taxonomy" id="1393"/>
    <lineage>
        <taxon>Bacteria</taxon>
        <taxon>Bacillati</taxon>
        <taxon>Bacillota</taxon>
        <taxon>Bacilli</taxon>
        <taxon>Bacillales</taxon>
        <taxon>Paenibacillaceae</taxon>
        <taxon>Brevibacillus</taxon>
    </lineage>
</organism>
<keyword evidence="1" id="KW-0472">Membrane</keyword>
<accession>A0ABY9T3K7</accession>
<feature type="transmembrane region" description="Helical" evidence="1">
    <location>
        <begin position="66"/>
        <end position="85"/>
    </location>
</feature>
<name>A0ABY9T3K7_BREBE</name>
<dbReference type="EMBL" id="CP134050">
    <property type="protein sequence ID" value="WNC14069.1"/>
    <property type="molecule type" value="Genomic_DNA"/>
</dbReference>
<dbReference type="InterPro" id="IPR058247">
    <property type="entry name" value="DUF1453"/>
</dbReference>
<dbReference type="InterPro" id="IPR031306">
    <property type="entry name" value="CcdC"/>
</dbReference>
<proteinExistence type="predicted"/>
<evidence type="ECO:0000313" key="2">
    <source>
        <dbReference type="EMBL" id="WNC14069.1"/>
    </source>
</evidence>
<gene>
    <name evidence="2" type="ORF">RGB73_25870</name>
</gene>
<feature type="transmembrane region" description="Helical" evidence="1">
    <location>
        <begin position="130"/>
        <end position="150"/>
    </location>
</feature>
<dbReference type="PANTHER" id="PTHR39164:SF1">
    <property type="entry name" value="PROTEIN CCDC"/>
    <property type="match status" value="1"/>
</dbReference>
<evidence type="ECO:0000256" key="1">
    <source>
        <dbReference type="SAM" id="Phobius"/>
    </source>
</evidence>
<dbReference type="Proteomes" id="UP001256827">
    <property type="component" value="Chromosome"/>
</dbReference>
<sequence length="162" mass="18351">METYIPIVIVILIIGLGIWLRTRRGKKPIRGKGYGILAPIVVLLVVIPWSLYQLMHIPGKPFHVPAAWELLIAGLLGVVFGVVMLKQTEYEKREDGLVYSKPNRNLKFILIAIVLIRVLLTQYFKSIDVIELSVLMMLMGVLYVGIWRIGSYIKFTKTISGT</sequence>
<dbReference type="PANTHER" id="PTHR39164">
    <property type="entry name" value="PROTEIN CCDC"/>
    <property type="match status" value="1"/>
</dbReference>
<feature type="transmembrane region" description="Helical" evidence="1">
    <location>
        <begin position="6"/>
        <end position="22"/>
    </location>
</feature>
<protein>
    <submittedName>
        <fullName evidence="2">DUF1453 family protein</fullName>
    </submittedName>
</protein>
<reference evidence="2 3" key="1">
    <citation type="submission" date="2023-09" db="EMBL/GenBank/DDBJ databases">
        <title>Complete Genome and Methylome dissection of Bacillus brevis NEB573 original source of BbsI restriction endonuclease.</title>
        <authorList>
            <person name="Fomenkov A."/>
            <person name="Roberts R.D."/>
        </authorList>
    </citation>
    <scope>NUCLEOTIDE SEQUENCE [LARGE SCALE GENOMIC DNA]</scope>
    <source>
        <strain evidence="2 3">NEB573</strain>
    </source>
</reference>
<keyword evidence="1" id="KW-1133">Transmembrane helix</keyword>
<feature type="transmembrane region" description="Helical" evidence="1">
    <location>
        <begin position="106"/>
        <end position="124"/>
    </location>
</feature>
<dbReference type="Pfam" id="PF07301">
    <property type="entry name" value="DUF1453"/>
    <property type="match status" value="1"/>
</dbReference>
<keyword evidence="3" id="KW-1185">Reference proteome</keyword>